<dbReference type="GeneID" id="20328562"/>
<gene>
    <name evidence="1" type="ORF">T265_14396</name>
</gene>
<reference evidence="1 2" key="1">
    <citation type="submission" date="2013-11" db="EMBL/GenBank/DDBJ databases">
        <title>Opisthorchis viverrini - life in the bile duct.</title>
        <authorList>
            <person name="Young N.D."/>
            <person name="Nagarajan N."/>
            <person name="Lin S.J."/>
            <person name="Korhonen P.K."/>
            <person name="Jex A.R."/>
            <person name="Hall R.S."/>
            <person name="Safavi-Hemami H."/>
            <person name="Kaewkong W."/>
            <person name="Bertrand D."/>
            <person name="Gao S."/>
            <person name="Seet Q."/>
            <person name="Wongkham S."/>
            <person name="Teh B.T."/>
            <person name="Wongkham C."/>
            <person name="Intapan P.M."/>
            <person name="Maleewong W."/>
            <person name="Yang X."/>
            <person name="Hu M."/>
            <person name="Wang Z."/>
            <person name="Hofmann A."/>
            <person name="Sternberg P.W."/>
            <person name="Tan P."/>
            <person name="Wang J."/>
            <person name="Gasser R.B."/>
        </authorList>
    </citation>
    <scope>NUCLEOTIDE SEQUENCE [LARGE SCALE GENOMIC DNA]</scope>
</reference>
<keyword evidence="2" id="KW-1185">Reference proteome</keyword>
<protein>
    <submittedName>
        <fullName evidence="1">Uncharacterized protein</fullName>
    </submittedName>
</protein>
<dbReference type="RefSeq" id="XP_009171695.1">
    <property type="nucleotide sequence ID" value="XM_009173431.1"/>
</dbReference>
<dbReference type="Proteomes" id="UP000054324">
    <property type="component" value="Unassembled WGS sequence"/>
</dbReference>
<feature type="non-terminal residue" evidence="1">
    <location>
        <position position="74"/>
    </location>
</feature>
<dbReference type="CTD" id="20328562"/>
<dbReference type="EMBL" id="KL596805">
    <property type="protein sequence ID" value="KER24574.1"/>
    <property type="molecule type" value="Genomic_DNA"/>
</dbReference>
<proteinExistence type="predicted"/>
<sequence length="74" mass="7956">MRRKTTAKSPEDCLLILAAKQELPATPAACEKSDYAMVCIHSKESKTLGHSSNTRCGVKIDDDYDDNAAVCAAP</sequence>
<evidence type="ECO:0000313" key="1">
    <source>
        <dbReference type="EMBL" id="KER24574.1"/>
    </source>
</evidence>
<dbReference type="KEGG" id="ovi:T265_14396"/>
<accession>A0A075AAH9</accession>
<dbReference type="AlphaFoldDB" id="A0A075AAH9"/>
<evidence type="ECO:0000313" key="2">
    <source>
        <dbReference type="Proteomes" id="UP000054324"/>
    </source>
</evidence>
<organism evidence="1 2">
    <name type="scientific">Opisthorchis viverrini</name>
    <name type="common">Southeast Asian liver fluke</name>
    <dbReference type="NCBI Taxonomy" id="6198"/>
    <lineage>
        <taxon>Eukaryota</taxon>
        <taxon>Metazoa</taxon>
        <taxon>Spiralia</taxon>
        <taxon>Lophotrochozoa</taxon>
        <taxon>Platyhelminthes</taxon>
        <taxon>Trematoda</taxon>
        <taxon>Digenea</taxon>
        <taxon>Opisthorchiida</taxon>
        <taxon>Opisthorchiata</taxon>
        <taxon>Opisthorchiidae</taxon>
        <taxon>Opisthorchis</taxon>
    </lineage>
</organism>
<name>A0A075AAH9_OPIVI</name>